<dbReference type="InterPro" id="IPR000315">
    <property type="entry name" value="Znf_B-box"/>
</dbReference>
<evidence type="ECO:0000259" key="8">
    <source>
        <dbReference type="PROSITE" id="PS51065"/>
    </source>
</evidence>
<dbReference type="InterPro" id="IPR027370">
    <property type="entry name" value="Znf-RING_euk"/>
</dbReference>
<gene>
    <name evidence="9" type="ORF">V1264_022335</name>
</gene>
<dbReference type="InterPro" id="IPR017907">
    <property type="entry name" value="Znf_RING_CS"/>
</dbReference>
<dbReference type="PROSITE" id="PS50119">
    <property type="entry name" value="ZF_BBOX"/>
    <property type="match status" value="2"/>
</dbReference>
<dbReference type="InterPro" id="IPR043136">
    <property type="entry name" value="B30.2/SPRY_sf"/>
</dbReference>
<dbReference type="PANTHER" id="PTHR25462:SF296">
    <property type="entry name" value="MEIOTIC P26, ISOFORM F"/>
    <property type="match status" value="1"/>
</dbReference>
<comment type="caution">
    <text evidence="9">The sequence shown here is derived from an EMBL/GenBank/DDBJ whole genome shotgun (WGS) entry which is preliminary data.</text>
</comment>
<evidence type="ECO:0000256" key="5">
    <source>
        <dbReference type="SAM" id="Coils"/>
    </source>
</evidence>
<name>A0AAN9FXB6_9CAEN</name>
<evidence type="ECO:0000259" key="7">
    <source>
        <dbReference type="PROSITE" id="PS50119"/>
    </source>
</evidence>
<dbReference type="CDD" id="cd19757">
    <property type="entry name" value="Bbox1"/>
    <property type="match status" value="1"/>
</dbReference>
<dbReference type="Pfam" id="PF07177">
    <property type="entry name" value="Neuralized"/>
    <property type="match status" value="1"/>
</dbReference>
<keyword evidence="5" id="KW-0175">Coiled coil</keyword>
<dbReference type="InterPro" id="IPR001841">
    <property type="entry name" value="Znf_RING"/>
</dbReference>
<dbReference type="Gene3D" id="3.30.160.60">
    <property type="entry name" value="Classic Zinc Finger"/>
    <property type="match status" value="1"/>
</dbReference>
<evidence type="ECO:0000259" key="6">
    <source>
        <dbReference type="PROSITE" id="PS50089"/>
    </source>
</evidence>
<feature type="domain" description="RING-type" evidence="6">
    <location>
        <begin position="16"/>
        <end position="56"/>
    </location>
</feature>
<evidence type="ECO:0000256" key="2">
    <source>
        <dbReference type="ARBA" id="ARBA00022771"/>
    </source>
</evidence>
<evidence type="ECO:0000313" key="9">
    <source>
        <dbReference type="EMBL" id="KAK7088411.1"/>
    </source>
</evidence>
<dbReference type="SUPFAM" id="SSF57850">
    <property type="entry name" value="RING/U-box"/>
    <property type="match status" value="1"/>
</dbReference>
<evidence type="ECO:0000313" key="10">
    <source>
        <dbReference type="Proteomes" id="UP001374579"/>
    </source>
</evidence>
<dbReference type="SMART" id="SM00588">
    <property type="entry name" value="NEUZ"/>
    <property type="match status" value="1"/>
</dbReference>
<dbReference type="InterPro" id="IPR047153">
    <property type="entry name" value="TRIM45/56/19-like"/>
</dbReference>
<keyword evidence="10" id="KW-1185">Reference proteome</keyword>
<dbReference type="AlphaFoldDB" id="A0AAN9FXB6"/>
<keyword evidence="3" id="KW-0862">Zinc</keyword>
<dbReference type="CDD" id="cd12887">
    <property type="entry name" value="SPRY_NHR_like"/>
    <property type="match status" value="1"/>
</dbReference>
<feature type="domain" description="NHR" evidence="8">
    <location>
        <begin position="376"/>
        <end position="539"/>
    </location>
</feature>
<protein>
    <submittedName>
        <fullName evidence="9">Uncharacterized protein</fullName>
    </submittedName>
</protein>
<evidence type="ECO:0000256" key="4">
    <source>
        <dbReference type="PROSITE-ProRule" id="PRU00024"/>
    </source>
</evidence>
<keyword evidence="2 4" id="KW-0863">Zinc-finger</keyword>
<dbReference type="SUPFAM" id="SSF57845">
    <property type="entry name" value="B-box zinc-binding domain"/>
    <property type="match status" value="1"/>
</dbReference>
<proteinExistence type="predicted"/>
<keyword evidence="1" id="KW-0479">Metal-binding</keyword>
<feature type="coiled-coil region" evidence="5">
    <location>
        <begin position="201"/>
        <end position="267"/>
    </location>
</feature>
<dbReference type="Pfam" id="PF13445">
    <property type="entry name" value="zf-RING_UBOX"/>
    <property type="match status" value="1"/>
</dbReference>
<dbReference type="PROSITE" id="PS50089">
    <property type="entry name" value="ZF_RING_2"/>
    <property type="match status" value="1"/>
</dbReference>
<feature type="domain" description="B box-type" evidence="7">
    <location>
        <begin position="151"/>
        <end position="185"/>
    </location>
</feature>
<dbReference type="Proteomes" id="UP001374579">
    <property type="component" value="Unassembled WGS sequence"/>
</dbReference>
<dbReference type="InterPro" id="IPR006573">
    <property type="entry name" value="NHR_dom"/>
</dbReference>
<dbReference type="GO" id="GO:0008270">
    <property type="term" value="F:zinc ion binding"/>
    <property type="evidence" value="ECO:0007669"/>
    <property type="project" value="UniProtKB-KW"/>
</dbReference>
<feature type="domain" description="B box-type" evidence="7">
    <location>
        <begin position="95"/>
        <end position="140"/>
    </location>
</feature>
<dbReference type="InterPro" id="IPR013083">
    <property type="entry name" value="Znf_RING/FYVE/PHD"/>
</dbReference>
<dbReference type="SMART" id="SM00184">
    <property type="entry name" value="RING"/>
    <property type="match status" value="1"/>
</dbReference>
<reference evidence="9 10" key="1">
    <citation type="submission" date="2024-02" db="EMBL/GenBank/DDBJ databases">
        <title>Chromosome-scale genome assembly of the rough periwinkle Littorina saxatilis.</title>
        <authorList>
            <person name="De Jode A."/>
            <person name="Faria R."/>
            <person name="Formenti G."/>
            <person name="Sims Y."/>
            <person name="Smith T.P."/>
            <person name="Tracey A."/>
            <person name="Wood J.M.D."/>
            <person name="Zagrodzka Z.B."/>
            <person name="Johannesson K."/>
            <person name="Butlin R.K."/>
            <person name="Leder E.H."/>
        </authorList>
    </citation>
    <scope>NUCLEOTIDE SEQUENCE [LARGE SCALE GENOMIC DNA]</scope>
    <source>
        <strain evidence="9">Snail1</strain>
        <tissue evidence="9">Muscle</tissue>
    </source>
</reference>
<evidence type="ECO:0000256" key="3">
    <source>
        <dbReference type="ARBA" id="ARBA00022833"/>
    </source>
</evidence>
<evidence type="ECO:0000256" key="1">
    <source>
        <dbReference type="ARBA" id="ARBA00022723"/>
    </source>
</evidence>
<dbReference type="Gene3D" id="3.30.40.10">
    <property type="entry name" value="Zinc/RING finger domain, C3HC4 (zinc finger)"/>
    <property type="match status" value="1"/>
</dbReference>
<dbReference type="Gene3D" id="2.60.120.920">
    <property type="match status" value="1"/>
</dbReference>
<sequence length="543" mass="59780">MATAASTSSADSDTECSVCHELFKNPKLLPCAHVLCRHCLLSWLASNPEALCPLCRGAIADPKEKSKTKGWEEVVDALPDDVAMTALVESTRVLSQDHVCGGCKTAAVSICLNCNDMMCKSCSDLHTNFSATRHHKVEDLSSMTAEELAASQPDHCSVHTCKPCELFCPTHGAAICHLCASAKHRACPDLTELAEAADKSREELSQMVTSLLTEEQQLEEAVAELERHLEATEKVVQEAVAEIDRTCDKLENSVKECRRRLKKMTLDAKAKVKDTVLAVKVTLLDHRGRLTSHRRVADRTTRGTNNRGMCDVTRALRDRVKDILVTCGQRRADLKSVSMVTLTIDAAVVARIEKELSALGQVKVKPVSIGTRQQQDWRFHTNHGKNIVLSNDGLTAERVKDYYNGIVVADQPMVPDVLYEVQLDNVDKQFIVHLPCGVVLTDPDHLRLPGTAYYGWGSEAVVISHAVFNRGHKENNNLNKATHGLPEGTRVGVMVTTKAELHLWVNGSDRGVIATTVPTPCFAFFDLRDTYNKASVLPPRHVD</sequence>
<dbReference type="PROSITE" id="PS51065">
    <property type="entry name" value="NHR"/>
    <property type="match status" value="1"/>
</dbReference>
<accession>A0AAN9FXB6</accession>
<dbReference type="PROSITE" id="PS00518">
    <property type="entry name" value="ZF_RING_1"/>
    <property type="match status" value="1"/>
</dbReference>
<dbReference type="PANTHER" id="PTHR25462">
    <property type="entry name" value="BONUS, ISOFORM C-RELATED"/>
    <property type="match status" value="1"/>
</dbReference>
<dbReference type="EMBL" id="JBAMIC010004070">
    <property type="protein sequence ID" value="KAK7088411.1"/>
    <property type="molecule type" value="Genomic_DNA"/>
</dbReference>
<organism evidence="9 10">
    <name type="scientific">Littorina saxatilis</name>
    <dbReference type="NCBI Taxonomy" id="31220"/>
    <lineage>
        <taxon>Eukaryota</taxon>
        <taxon>Metazoa</taxon>
        <taxon>Spiralia</taxon>
        <taxon>Lophotrochozoa</taxon>
        <taxon>Mollusca</taxon>
        <taxon>Gastropoda</taxon>
        <taxon>Caenogastropoda</taxon>
        <taxon>Littorinimorpha</taxon>
        <taxon>Littorinoidea</taxon>
        <taxon>Littorinidae</taxon>
        <taxon>Littorina</taxon>
    </lineage>
</organism>